<sequence length="47" mass="5578">MADRYIDLVLQFQSRLKRELTIQEIEFIKWMVAQEFRGSAKVDACSI</sequence>
<comment type="caution">
    <text evidence="1">The sequence shown here is derived from an EMBL/GenBank/DDBJ whole genome shotgun (WGS) entry which is preliminary data.</text>
</comment>
<dbReference type="Proteomes" id="UP000255326">
    <property type="component" value="Unassembled WGS sequence"/>
</dbReference>
<protein>
    <submittedName>
        <fullName evidence="1">Uncharacterized protein</fullName>
    </submittedName>
</protein>
<organism evidence="1 2">
    <name type="scientific">Falsibacillus pallidus</name>
    <dbReference type="NCBI Taxonomy" id="493781"/>
    <lineage>
        <taxon>Bacteria</taxon>
        <taxon>Bacillati</taxon>
        <taxon>Bacillota</taxon>
        <taxon>Bacilli</taxon>
        <taxon>Bacillales</taxon>
        <taxon>Bacillaceae</taxon>
        <taxon>Falsibacillus</taxon>
    </lineage>
</organism>
<gene>
    <name evidence="1" type="ORF">DFR59_11340</name>
</gene>
<dbReference type="EMBL" id="QQAY01000013">
    <property type="protein sequence ID" value="RDI40017.1"/>
    <property type="molecule type" value="Genomic_DNA"/>
</dbReference>
<accession>A0A370G8D2</accession>
<dbReference type="RefSeq" id="WP_158538410.1">
    <property type="nucleotide sequence ID" value="NZ_QQAY01000013.1"/>
</dbReference>
<evidence type="ECO:0000313" key="2">
    <source>
        <dbReference type="Proteomes" id="UP000255326"/>
    </source>
</evidence>
<dbReference type="AlphaFoldDB" id="A0A370G8D2"/>
<dbReference type="OrthoDB" id="2974590at2"/>
<evidence type="ECO:0000313" key="1">
    <source>
        <dbReference type="EMBL" id="RDI40017.1"/>
    </source>
</evidence>
<proteinExistence type="predicted"/>
<name>A0A370G8D2_9BACI</name>
<reference evidence="1 2" key="1">
    <citation type="submission" date="2018-07" db="EMBL/GenBank/DDBJ databases">
        <title>Genomic Encyclopedia of Type Strains, Phase IV (KMG-IV): sequencing the most valuable type-strain genomes for metagenomic binning, comparative biology and taxonomic classification.</title>
        <authorList>
            <person name="Goeker M."/>
        </authorList>
    </citation>
    <scope>NUCLEOTIDE SEQUENCE [LARGE SCALE GENOMIC DNA]</scope>
    <source>
        <strain evidence="1 2">DSM 25281</strain>
    </source>
</reference>
<keyword evidence="2" id="KW-1185">Reference proteome</keyword>